<dbReference type="FunFam" id="3.80.10.10:FF:001164">
    <property type="entry name" value="GH01279p"/>
    <property type="match status" value="1"/>
</dbReference>
<comment type="similarity">
    <text evidence="2">Belongs to the Toll-like receptor family.</text>
</comment>
<dbReference type="InterPro" id="IPR003591">
    <property type="entry name" value="Leu-rich_rpt_typical-subtyp"/>
</dbReference>
<evidence type="ECO:0000256" key="4">
    <source>
        <dbReference type="ARBA" id="ARBA00022692"/>
    </source>
</evidence>
<dbReference type="PANTHER" id="PTHR24365">
    <property type="entry name" value="TOLL-LIKE RECEPTOR"/>
    <property type="match status" value="1"/>
</dbReference>
<evidence type="ECO:0000256" key="9">
    <source>
        <dbReference type="ARBA" id="ARBA00023170"/>
    </source>
</evidence>
<evidence type="ECO:0000259" key="13">
    <source>
        <dbReference type="PROSITE" id="PS50104"/>
    </source>
</evidence>
<evidence type="ECO:0000256" key="7">
    <source>
        <dbReference type="ARBA" id="ARBA00022989"/>
    </source>
</evidence>
<dbReference type="PANTHER" id="PTHR24365:SF541">
    <property type="entry name" value="PROTEIN TOLL-RELATED"/>
    <property type="match status" value="1"/>
</dbReference>
<comment type="subcellular location">
    <subcellularLocation>
        <location evidence="1">Membrane</location>
        <topology evidence="1">Single-pass membrane protein</topology>
    </subcellularLocation>
</comment>
<dbReference type="Pfam" id="PF13855">
    <property type="entry name" value="LRR_8"/>
    <property type="match status" value="4"/>
</dbReference>
<comment type="caution">
    <text evidence="14">The sequence shown here is derived from an EMBL/GenBank/DDBJ whole genome shotgun (WGS) entry which is preliminary data.</text>
</comment>
<feature type="signal peptide" evidence="12">
    <location>
        <begin position="1"/>
        <end position="25"/>
    </location>
</feature>
<dbReference type="Gene3D" id="3.80.10.10">
    <property type="entry name" value="Ribonuclease Inhibitor"/>
    <property type="match status" value="7"/>
</dbReference>
<keyword evidence="5 12" id="KW-0732">Signal</keyword>
<dbReference type="SMART" id="SM00255">
    <property type="entry name" value="TIR"/>
    <property type="match status" value="1"/>
</dbReference>
<dbReference type="EMBL" id="JPKZ01022854">
    <property type="protein sequence ID" value="KHN70653.1"/>
    <property type="molecule type" value="Genomic_DNA"/>
</dbReference>
<dbReference type="GO" id="GO:0007165">
    <property type="term" value="P:signal transduction"/>
    <property type="evidence" value="ECO:0007669"/>
    <property type="project" value="InterPro"/>
</dbReference>
<evidence type="ECO:0000256" key="3">
    <source>
        <dbReference type="ARBA" id="ARBA00022614"/>
    </source>
</evidence>
<protein>
    <submittedName>
        <fullName evidence="14">Protein toll</fullName>
    </submittedName>
</protein>
<dbReference type="Pfam" id="PF13306">
    <property type="entry name" value="LRR_5"/>
    <property type="match status" value="2"/>
</dbReference>
<evidence type="ECO:0000256" key="6">
    <source>
        <dbReference type="ARBA" id="ARBA00022737"/>
    </source>
</evidence>
<name>A0A0B2UMP1_TOXCA</name>
<evidence type="ECO:0000256" key="12">
    <source>
        <dbReference type="SAM" id="SignalP"/>
    </source>
</evidence>
<dbReference type="GO" id="GO:0005886">
    <property type="term" value="C:plasma membrane"/>
    <property type="evidence" value="ECO:0007669"/>
    <property type="project" value="TreeGrafter"/>
</dbReference>
<dbReference type="InterPro" id="IPR001611">
    <property type="entry name" value="Leu-rich_rpt"/>
</dbReference>
<sequence>MHLASPPSSVIICLWIAFLLLLSDCAPTLSTTTAGDSRTLHCPNRCLCVPDAVEQQRLIINCKWTKVSADTNPFVHFPQNATKTLNLECDSEQPSILLDRTFSGFSNLQNLRIQKCGVHVLSRDLFQGLVNLRSLYLYRMGLKDQELIISEGIFDKLSRLEKLAIIESHIRTIPNNTFCSTRNLQVVNVSSNWLHSANVGTNTECSAEQLVIVDFSHNRLQSISSSDLLPLVAIRQISFAHNQIEHIHREAFQANNLLQHLDLEWNRIQEMPIIPDSVIYLNAANNRLSIIPATVANLPSLISLNLSANSIDASTPFPLAGSELEVLDLSYNRFESIPMPLIDNCSPTLAHLNMRSNRIEQIPPNTFINFTRLQTLDMTSNRLSQITKNSFAGLEELTKLHVSNNSIFQIGIASFDAIAHLAELDLSRNVLLEVPLAIGRLFKLRQLNLSRNRISKTYKFLFNKLPHLHSLDLSHNKIASIDSYVFSDLARLSELSLAHNSIDHIAQDGFVKCPKLRQIDLSANFLTNFNGALAEVLNLKRLNVSANLVEILQWNEFPLGVTHLEITDNRIALVGSASSSRVKNAQLQNNRIMVLSAEQIPSTIERLNVSNNSIQVVSNATFSAKSHLRSIDITDNRLNRIEHSSFAVDNLSSGSSIQLYVKGNPLICTCEMDWLRRSASLGKSVIAIVDEQQASCLHRIDKRQIILAHVTRDQFLCSYRQTCEPDCICCQYGNCDCKSKCPDGCECFHDASYSTNIVRCLSLNHTDRRNFSPKDLPMYATHVYLEKMNLAVIRSHDFLGRMRLIQLYINSSSVREIQPLAFNTLSSLQLLDLSGNELTRLTGDEMYRTQKVTHLFLNDNNISSLDDRIKEVMPALQLVTLHGNKLHDLPPVIEQLGERLARVSLASNPYRCDCGSRFRMQSWLPENMAKVIDAADILCVENITNAFRNNDTTVLSAYPPNQGDELFTMPMAQFIAGVNTTICIPTANGIFGGEGATSSILVIVVAIALLLILTGLVLLGIALLRKTHSAMAQRRYKAPPSLNCSQTTPGSSPLPLIHFDAFVSYAKKDEKFIIDSLCRQLESEDYLLCLLHRDGPAYNTRLHSVSDELINQMECSQSLIFVLTKQFLENEWKTLQIKTSHQLFAKNRHKKLIALLGEGIEPNQLDAELGQILRKNTCIRMNDPLFWNLLHSALPVRIAPSSCSGDSSQIYSDCYGSIVPSDIV</sequence>
<feature type="domain" description="TIR" evidence="13">
    <location>
        <begin position="1057"/>
        <end position="1194"/>
    </location>
</feature>
<dbReference type="InterPro" id="IPR000157">
    <property type="entry name" value="TIR_dom"/>
</dbReference>
<dbReference type="SMART" id="SM00365">
    <property type="entry name" value="LRR_SD22"/>
    <property type="match status" value="7"/>
</dbReference>
<keyword evidence="4 11" id="KW-0812">Transmembrane</keyword>
<dbReference type="Gene3D" id="3.40.50.10140">
    <property type="entry name" value="Toll/interleukin-1 receptor homology (TIR) domain"/>
    <property type="match status" value="1"/>
</dbReference>
<organism evidence="14 15">
    <name type="scientific">Toxocara canis</name>
    <name type="common">Canine roundworm</name>
    <dbReference type="NCBI Taxonomy" id="6265"/>
    <lineage>
        <taxon>Eukaryota</taxon>
        <taxon>Metazoa</taxon>
        <taxon>Ecdysozoa</taxon>
        <taxon>Nematoda</taxon>
        <taxon>Chromadorea</taxon>
        <taxon>Rhabditida</taxon>
        <taxon>Spirurina</taxon>
        <taxon>Ascaridomorpha</taxon>
        <taxon>Ascaridoidea</taxon>
        <taxon>Toxocaridae</taxon>
        <taxon>Toxocara</taxon>
    </lineage>
</organism>
<dbReference type="PROSITE" id="PS50104">
    <property type="entry name" value="TIR"/>
    <property type="match status" value="1"/>
</dbReference>
<dbReference type="STRING" id="6265.A0A0B2UMP1"/>
<evidence type="ECO:0000256" key="8">
    <source>
        <dbReference type="ARBA" id="ARBA00023136"/>
    </source>
</evidence>
<dbReference type="InterPro" id="IPR035897">
    <property type="entry name" value="Toll_tir_struct_dom_sf"/>
</dbReference>
<dbReference type="GO" id="GO:0038023">
    <property type="term" value="F:signaling receptor activity"/>
    <property type="evidence" value="ECO:0007669"/>
    <property type="project" value="TreeGrafter"/>
</dbReference>
<dbReference type="SMART" id="SM00364">
    <property type="entry name" value="LRR_BAC"/>
    <property type="match status" value="5"/>
</dbReference>
<feature type="transmembrane region" description="Helical" evidence="11">
    <location>
        <begin position="1000"/>
        <end position="1024"/>
    </location>
</feature>
<accession>A0A0B2UMP1</accession>
<dbReference type="SMART" id="SM00369">
    <property type="entry name" value="LRR_TYP"/>
    <property type="match status" value="15"/>
</dbReference>
<evidence type="ECO:0000256" key="5">
    <source>
        <dbReference type="ARBA" id="ARBA00022729"/>
    </source>
</evidence>
<evidence type="ECO:0000256" key="2">
    <source>
        <dbReference type="ARBA" id="ARBA00009634"/>
    </source>
</evidence>
<dbReference type="SUPFAM" id="SSF52058">
    <property type="entry name" value="L domain-like"/>
    <property type="match status" value="4"/>
</dbReference>
<keyword evidence="6" id="KW-0677">Repeat</keyword>
<evidence type="ECO:0000313" key="15">
    <source>
        <dbReference type="Proteomes" id="UP000031036"/>
    </source>
</evidence>
<dbReference type="OMA" id="WSCRCKF"/>
<keyword evidence="7 11" id="KW-1133">Transmembrane helix</keyword>
<dbReference type="AlphaFoldDB" id="A0A0B2UMP1"/>
<evidence type="ECO:0000256" key="1">
    <source>
        <dbReference type="ARBA" id="ARBA00004167"/>
    </source>
</evidence>
<proteinExistence type="inferred from homology"/>
<gene>
    <name evidence="14" type="primary">Tl</name>
    <name evidence="14" type="ORF">Tcan_10278</name>
</gene>
<dbReference type="SUPFAM" id="SSF52200">
    <property type="entry name" value="Toll/Interleukin receptor TIR domain"/>
    <property type="match status" value="1"/>
</dbReference>
<dbReference type="Pfam" id="PF13676">
    <property type="entry name" value="TIR_2"/>
    <property type="match status" value="1"/>
</dbReference>
<dbReference type="InterPro" id="IPR032675">
    <property type="entry name" value="LRR_dom_sf"/>
</dbReference>
<keyword evidence="9" id="KW-0675">Receptor</keyword>
<dbReference type="InterPro" id="IPR026906">
    <property type="entry name" value="LRR_5"/>
</dbReference>
<dbReference type="PRINTS" id="PR00019">
    <property type="entry name" value="LEURICHRPT"/>
</dbReference>
<evidence type="ECO:0000256" key="11">
    <source>
        <dbReference type="SAM" id="Phobius"/>
    </source>
</evidence>
<dbReference type="OrthoDB" id="2015831at2759"/>
<reference evidence="14 15" key="1">
    <citation type="submission" date="2014-11" db="EMBL/GenBank/DDBJ databases">
        <title>Genetic blueprint of the zoonotic pathogen Toxocara canis.</title>
        <authorList>
            <person name="Zhu X.-Q."/>
            <person name="Korhonen P.K."/>
            <person name="Cai H."/>
            <person name="Young N.D."/>
            <person name="Nejsum P."/>
            <person name="von Samson-Himmelstjerna G."/>
            <person name="Boag P.R."/>
            <person name="Tan P."/>
            <person name="Li Q."/>
            <person name="Min J."/>
            <person name="Yang Y."/>
            <person name="Wang X."/>
            <person name="Fang X."/>
            <person name="Hall R.S."/>
            <person name="Hofmann A."/>
            <person name="Sternberg P.W."/>
            <person name="Jex A.R."/>
            <person name="Gasser R.B."/>
        </authorList>
    </citation>
    <scope>NUCLEOTIDE SEQUENCE [LARGE SCALE GENOMIC DNA]</scope>
    <source>
        <strain evidence="14">PN_DK_2014</strain>
    </source>
</reference>
<evidence type="ECO:0000313" key="14">
    <source>
        <dbReference type="EMBL" id="KHN70653.1"/>
    </source>
</evidence>
<keyword evidence="8 11" id="KW-0472">Membrane</keyword>
<feature type="chain" id="PRO_5002095626" evidence="12">
    <location>
        <begin position="26"/>
        <end position="1224"/>
    </location>
</feature>
<keyword evidence="15" id="KW-1185">Reference proteome</keyword>
<keyword evidence="10" id="KW-0325">Glycoprotein</keyword>
<dbReference type="Pfam" id="PF00560">
    <property type="entry name" value="LRR_1"/>
    <property type="match status" value="1"/>
</dbReference>
<evidence type="ECO:0000256" key="10">
    <source>
        <dbReference type="ARBA" id="ARBA00023180"/>
    </source>
</evidence>
<dbReference type="PROSITE" id="PS51450">
    <property type="entry name" value="LRR"/>
    <property type="match status" value="5"/>
</dbReference>
<dbReference type="Proteomes" id="UP000031036">
    <property type="component" value="Unassembled WGS sequence"/>
</dbReference>
<keyword evidence="3" id="KW-0433">Leucine-rich repeat</keyword>